<evidence type="ECO:0000313" key="4">
    <source>
        <dbReference type="Proteomes" id="UP000034181"/>
    </source>
</evidence>
<name>A0A0G0K5L8_9BACT</name>
<keyword evidence="1" id="KW-0175">Coiled coil</keyword>
<protein>
    <recommendedName>
        <fullName evidence="5">ATP synthase subunit b</fullName>
    </recommendedName>
</protein>
<keyword evidence="2" id="KW-1133">Transmembrane helix</keyword>
<feature type="coiled-coil region" evidence="1">
    <location>
        <begin position="165"/>
        <end position="192"/>
    </location>
</feature>
<keyword evidence="2" id="KW-0472">Membrane</keyword>
<sequence>MLNLPELTSINIFLIWLSVFSVSLLLVFFIALKRQTNKLKDVKRLEKDRWSDLEYQAQKDYQEIIDAANDRAKAIISEATHINEDSQNKLQNLYDKLIEDQKQVLEEATNSASVQYKDQVDLVNKKNIELLSNMYKGIEDYANSSFEEYKKVVERQTFESEKIAQEKIKAKYDELDRELQIEKDEMLKKLNDDIYKILFNISKMVIGKSLDFSDHEELIIKALNEAKKEGVE</sequence>
<proteinExistence type="predicted"/>
<reference evidence="3 4" key="1">
    <citation type="journal article" date="2015" name="Nature">
        <title>rRNA introns, odd ribosomes, and small enigmatic genomes across a large radiation of phyla.</title>
        <authorList>
            <person name="Brown C.T."/>
            <person name="Hug L.A."/>
            <person name="Thomas B.C."/>
            <person name="Sharon I."/>
            <person name="Castelle C.J."/>
            <person name="Singh A."/>
            <person name="Wilkins M.J."/>
            <person name="Williams K.H."/>
            <person name="Banfield J.F."/>
        </authorList>
    </citation>
    <scope>NUCLEOTIDE SEQUENCE [LARGE SCALE GENOMIC DNA]</scope>
</reference>
<dbReference type="AlphaFoldDB" id="A0A0G0K5L8"/>
<organism evidence="3 4">
    <name type="scientific">Candidatus Woesebacteria bacterium GW2011_GWB1_38_5b</name>
    <dbReference type="NCBI Taxonomy" id="1618569"/>
    <lineage>
        <taxon>Bacteria</taxon>
        <taxon>Candidatus Woeseibacteriota</taxon>
    </lineage>
</organism>
<dbReference type="EMBL" id="LBUZ01000019">
    <property type="protein sequence ID" value="KKQ74998.1"/>
    <property type="molecule type" value="Genomic_DNA"/>
</dbReference>
<keyword evidence="2" id="KW-0812">Transmembrane</keyword>
<comment type="caution">
    <text evidence="3">The sequence shown here is derived from an EMBL/GenBank/DDBJ whole genome shotgun (WGS) entry which is preliminary data.</text>
</comment>
<evidence type="ECO:0000313" key="3">
    <source>
        <dbReference type="EMBL" id="KKQ74998.1"/>
    </source>
</evidence>
<gene>
    <name evidence="3" type="ORF">US96_C0019G0012</name>
</gene>
<evidence type="ECO:0000256" key="2">
    <source>
        <dbReference type="SAM" id="Phobius"/>
    </source>
</evidence>
<accession>A0A0G0K5L8</accession>
<evidence type="ECO:0000256" key="1">
    <source>
        <dbReference type="SAM" id="Coils"/>
    </source>
</evidence>
<dbReference type="Proteomes" id="UP000034181">
    <property type="component" value="Unassembled WGS sequence"/>
</dbReference>
<feature type="transmembrane region" description="Helical" evidence="2">
    <location>
        <begin position="12"/>
        <end position="32"/>
    </location>
</feature>
<evidence type="ECO:0008006" key="5">
    <source>
        <dbReference type="Google" id="ProtNLM"/>
    </source>
</evidence>